<feature type="region of interest" description="Disordered" evidence="2">
    <location>
        <begin position="69"/>
        <end position="170"/>
    </location>
</feature>
<feature type="compositionally biased region" description="Basic and acidic residues" evidence="2">
    <location>
        <begin position="69"/>
        <end position="85"/>
    </location>
</feature>
<dbReference type="Gene3D" id="2.20.230.10">
    <property type="entry name" value="Resuscitation-promoting factor rpfb"/>
    <property type="match status" value="1"/>
</dbReference>
<reference evidence="5" key="1">
    <citation type="journal article" date="2019" name="Int. J. Syst. Evol. Microbiol.">
        <title>The Global Catalogue of Microorganisms (GCM) 10K type strain sequencing project: providing services to taxonomists for standard genome sequencing and annotation.</title>
        <authorList>
            <consortium name="The Broad Institute Genomics Platform"/>
            <consortium name="The Broad Institute Genome Sequencing Center for Infectious Disease"/>
            <person name="Wu L."/>
            <person name="Ma J."/>
        </authorList>
    </citation>
    <scope>NUCLEOTIDE SEQUENCE [LARGE SCALE GENOMIC DNA]</scope>
    <source>
        <strain evidence="5">NBRC 106348</strain>
    </source>
</reference>
<gene>
    <name evidence="4" type="ORF">GCM10025864_25830</name>
</gene>
<accession>A0ABQ6I4C0</accession>
<evidence type="ECO:0000256" key="2">
    <source>
        <dbReference type="SAM" id="MobiDB-lite"/>
    </source>
</evidence>
<dbReference type="SMART" id="SM01208">
    <property type="entry name" value="G5"/>
    <property type="match status" value="1"/>
</dbReference>
<keyword evidence="5" id="KW-1185">Reference proteome</keyword>
<protein>
    <recommendedName>
        <fullName evidence="3">G5 domain-containing protein</fullName>
    </recommendedName>
</protein>
<evidence type="ECO:0000256" key="1">
    <source>
        <dbReference type="ARBA" id="ARBA00022729"/>
    </source>
</evidence>
<evidence type="ECO:0000313" key="4">
    <source>
        <dbReference type="EMBL" id="GMA24824.1"/>
    </source>
</evidence>
<keyword evidence="1" id="KW-0732">Signal</keyword>
<dbReference type="Proteomes" id="UP001157091">
    <property type="component" value="Unassembled WGS sequence"/>
</dbReference>
<feature type="compositionally biased region" description="Basic and acidic residues" evidence="2">
    <location>
        <begin position="158"/>
        <end position="170"/>
    </location>
</feature>
<dbReference type="InterPro" id="IPR007137">
    <property type="entry name" value="DUF348"/>
</dbReference>
<sequence>MVTVRAGRGGRWIDAYRDPSVIFVSNDRRSRLPAVGGTTKCLLGPPCPADDRITRDRRDARPRVFPTRRELREAREREERARELSRAQAADHPAPETVLRRELHFAPVGGAPDTARSTASLHVGPPTRARDVATGRPATTRPAPPLASPTRTAPSRSHRADGVGRHGARDVDVPRLAGAWSRRTFPTPAVPSTPPVPPPPWGMLQTPSGAVPVAEAPSGLMPMVDTPSGPVPVVPTAPPPPPDLTVEPVVDAEVRHTADAHPALFRAETRSQRTRTRERTHGTSRHVRWGAQAMVLAAVVGTTGAFTVYHRHLDLDVDGSTRSVDAYGWTVGDVLKQQHVAVKAGDVVEPALSAPARGVDEIVVRTSRQVTIEKDGELKTITTTASTVGELMDSLGDRADGAVASASRSEALGREPLRISTTKSVHVLVDGQDVPVTTAAATVGEVLADAGVELGSKDTTSAPAGAAAVDGMVVVVNRGKSSTSHVTQVVAFDSKETKDPSLPKGQKVVKTAGRVGTIERTYKIATKGGVEVSRTLLSEKVTAEPVDEVVLVGTMDVPDPATVVVSPGSAQAIAKAMVADRGWDSSQFSCLVSLWNRESGWRVNAANPSGAYGIPQALPGSKMASAGSDWRTNAKTQITWGLSYIAGRYGTPCGAWAHSQASGWY</sequence>
<organism evidence="4 5">
    <name type="scientific">Luteimicrobium album</name>
    <dbReference type="NCBI Taxonomy" id="1054550"/>
    <lineage>
        <taxon>Bacteria</taxon>
        <taxon>Bacillati</taxon>
        <taxon>Actinomycetota</taxon>
        <taxon>Actinomycetes</taxon>
        <taxon>Micrococcales</taxon>
        <taxon>Luteimicrobium</taxon>
    </lineage>
</organism>
<proteinExistence type="predicted"/>
<dbReference type="SUPFAM" id="SSF53955">
    <property type="entry name" value="Lysozyme-like"/>
    <property type="match status" value="1"/>
</dbReference>
<comment type="caution">
    <text evidence="4">The sequence shown here is derived from an EMBL/GenBank/DDBJ whole genome shotgun (WGS) entry which is preliminary data.</text>
</comment>
<dbReference type="PROSITE" id="PS51109">
    <property type="entry name" value="G5"/>
    <property type="match status" value="1"/>
</dbReference>
<dbReference type="Pfam" id="PF07501">
    <property type="entry name" value="G5"/>
    <property type="match status" value="1"/>
</dbReference>
<feature type="domain" description="G5" evidence="3">
    <location>
        <begin position="476"/>
        <end position="556"/>
    </location>
</feature>
<dbReference type="InterPro" id="IPR023346">
    <property type="entry name" value="Lysozyme-like_dom_sf"/>
</dbReference>
<dbReference type="InterPro" id="IPR011098">
    <property type="entry name" value="G5_dom"/>
</dbReference>
<dbReference type="Pfam" id="PF03990">
    <property type="entry name" value="DUF348"/>
    <property type="match status" value="3"/>
</dbReference>
<name>A0ABQ6I4C0_9MICO</name>
<evidence type="ECO:0000259" key="3">
    <source>
        <dbReference type="PROSITE" id="PS51109"/>
    </source>
</evidence>
<evidence type="ECO:0000313" key="5">
    <source>
        <dbReference type="Proteomes" id="UP001157091"/>
    </source>
</evidence>
<dbReference type="EMBL" id="BSUK01000001">
    <property type="protein sequence ID" value="GMA24824.1"/>
    <property type="molecule type" value="Genomic_DNA"/>
</dbReference>